<dbReference type="AlphaFoldDB" id="A0A8S1SY27"/>
<sequence length="125" mass="15057">MKRRCYFQKYEKLKSPDDLLNRLNCESIKPKFIDYILSNKNNEEKKKMIQVYKQRVCKSLDPLRNIKMDKKTLQEEYSKYLTNPENLAYIRIQNIQQIQGINSPQQSNVNLSKHLVIKYQLINPF</sequence>
<keyword evidence="2" id="KW-1185">Reference proteome</keyword>
<dbReference type="EMBL" id="CAJJDO010000014">
    <property type="protein sequence ID" value="CAD8145023.1"/>
    <property type="molecule type" value="Genomic_DNA"/>
</dbReference>
<gene>
    <name evidence="1" type="ORF">PPENT_87.1.T0140036</name>
</gene>
<accession>A0A8S1SY27</accession>
<dbReference type="Proteomes" id="UP000689195">
    <property type="component" value="Unassembled WGS sequence"/>
</dbReference>
<comment type="caution">
    <text evidence="1">The sequence shown here is derived from an EMBL/GenBank/DDBJ whole genome shotgun (WGS) entry which is preliminary data.</text>
</comment>
<evidence type="ECO:0000313" key="1">
    <source>
        <dbReference type="EMBL" id="CAD8145023.1"/>
    </source>
</evidence>
<organism evidence="1 2">
    <name type="scientific">Paramecium pentaurelia</name>
    <dbReference type="NCBI Taxonomy" id="43138"/>
    <lineage>
        <taxon>Eukaryota</taxon>
        <taxon>Sar</taxon>
        <taxon>Alveolata</taxon>
        <taxon>Ciliophora</taxon>
        <taxon>Intramacronucleata</taxon>
        <taxon>Oligohymenophorea</taxon>
        <taxon>Peniculida</taxon>
        <taxon>Parameciidae</taxon>
        <taxon>Paramecium</taxon>
    </lineage>
</organism>
<evidence type="ECO:0000313" key="2">
    <source>
        <dbReference type="Proteomes" id="UP000689195"/>
    </source>
</evidence>
<name>A0A8S1SY27_9CILI</name>
<proteinExistence type="predicted"/>
<reference evidence="1" key="1">
    <citation type="submission" date="2021-01" db="EMBL/GenBank/DDBJ databases">
        <authorList>
            <consortium name="Genoscope - CEA"/>
            <person name="William W."/>
        </authorList>
    </citation>
    <scope>NUCLEOTIDE SEQUENCE</scope>
</reference>
<dbReference type="OrthoDB" id="299220at2759"/>
<protein>
    <submittedName>
        <fullName evidence="1">Uncharacterized protein</fullName>
    </submittedName>
</protein>